<name>A0A1G2UHN3_9BACT</name>
<protein>
    <submittedName>
        <fullName evidence="2">Uncharacterized protein</fullName>
    </submittedName>
</protein>
<proteinExistence type="predicted"/>
<evidence type="ECO:0000313" key="2">
    <source>
        <dbReference type="EMBL" id="OHB08936.1"/>
    </source>
</evidence>
<feature type="transmembrane region" description="Helical" evidence="1">
    <location>
        <begin position="33"/>
        <end position="55"/>
    </location>
</feature>
<accession>A0A1G2UHN3</accession>
<evidence type="ECO:0000313" key="3">
    <source>
        <dbReference type="Proteomes" id="UP000177096"/>
    </source>
</evidence>
<evidence type="ECO:0000256" key="1">
    <source>
        <dbReference type="SAM" id="Phobius"/>
    </source>
</evidence>
<keyword evidence="1" id="KW-0812">Transmembrane</keyword>
<dbReference type="EMBL" id="MHWM01000015">
    <property type="protein sequence ID" value="OHB08936.1"/>
    <property type="molecule type" value="Genomic_DNA"/>
</dbReference>
<dbReference type="AlphaFoldDB" id="A0A1G2UHN3"/>
<comment type="caution">
    <text evidence="2">The sequence shown here is derived from an EMBL/GenBank/DDBJ whole genome shotgun (WGS) entry which is preliminary data.</text>
</comment>
<sequence length="78" mass="9259">MDPQEKMLLKRTLELSEENNKILRKMQRVARWATLWGFIKVAIVIVPLILGFIYLQPFFDQIAENYSGIRELLNLQPR</sequence>
<reference evidence="2 3" key="1">
    <citation type="journal article" date="2016" name="Nat. Commun.">
        <title>Thousands of microbial genomes shed light on interconnected biogeochemical processes in an aquifer system.</title>
        <authorList>
            <person name="Anantharaman K."/>
            <person name="Brown C.T."/>
            <person name="Hug L.A."/>
            <person name="Sharon I."/>
            <person name="Castelle C.J."/>
            <person name="Probst A.J."/>
            <person name="Thomas B.C."/>
            <person name="Singh A."/>
            <person name="Wilkins M.J."/>
            <person name="Karaoz U."/>
            <person name="Brodie E.L."/>
            <person name="Williams K.H."/>
            <person name="Hubbard S.S."/>
            <person name="Banfield J.F."/>
        </authorList>
    </citation>
    <scope>NUCLEOTIDE SEQUENCE [LARGE SCALE GENOMIC DNA]</scope>
</reference>
<dbReference type="Proteomes" id="UP000177096">
    <property type="component" value="Unassembled WGS sequence"/>
</dbReference>
<keyword evidence="1" id="KW-1133">Transmembrane helix</keyword>
<gene>
    <name evidence="2" type="ORF">A3I86_02100</name>
</gene>
<organism evidence="2 3">
    <name type="scientific">Candidatus Zambryskibacteria bacterium RIFCSPLOWO2_02_FULL_39_14</name>
    <dbReference type="NCBI Taxonomy" id="1802769"/>
    <lineage>
        <taxon>Bacteria</taxon>
        <taxon>Candidatus Zambryskiibacteriota</taxon>
    </lineage>
</organism>
<keyword evidence="1" id="KW-0472">Membrane</keyword>